<keyword evidence="3 5" id="KW-1133">Transmembrane helix</keyword>
<dbReference type="PRINTS" id="PR01036">
    <property type="entry name" value="TCRTETB"/>
</dbReference>
<comment type="caution">
    <text evidence="7">The sequence shown here is derived from an EMBL/GenBank/DDBJ whole genome shotgun (WGS) entry which is preliminary data.</text>
</comment>
<dbReference type="InterPro" id="IPR020846">
    <property type="entry name" value="MFS_dom"/>
</dbReference>
<dbReference type="Pfam" id="PF07690">
    <property type="entry name" value="MFS_1"/>
    <property type="match status" value="1"/>
</dbReference>
<dbReference type="EMBL" id="PDLL01000898">
    <property type="protein sequence ID" value="PYY66405.1"/>
    <property type="molecule type" value="Genomic_DNA"/>
</dbReference>
<evidence type="ECO:0000256" key="5">
    <source>
        <dbReference type="SAM" id="Phobius"/>
    </source>
</evidence>
<feature type="non-terminal residue" evidence="7">
    <location>
        <position position="187"/>
    </location>
</feature>
<name>A0A2W0EJI3_PSEJE</name>
<dbReference type="OrthoDB" id="9812221at2"/>
<dbReference type="PANTHER" id="PTHR23501:SF174">
    <property type="entry name" value="MULTIDRUG EXPORT PROTEIN EMRB-RELATED"/>
    <property type="match status" value="1"/>
</dbReference>
<keyword evidence="4 5" id="KW-0472">Membrane</keyword>
<dbReference type="InterPro" id="IPR036259">
    <property type="entry name" value="MFS_trans_sf"/>
</dbReference>
<dbReference type="SUPFAM" id="SSF103473">
    <property type="entry name" value="MFS general substrate transporter"/>
    <property type="match status" value="1"/>
</dbReference>
<dbReference type="RefSeq" id="WP_146242113.1">
    <property type="nucleotide sequence ID" value="NZ_PDLL01000898.1"/>
</dbReference>
<feature type="transmembrane region" description="Helical" evidence="5">
    <location>
        <begin position="168"/>
        <end position="186"/>
    </location>
</feature>
<dbReference type="AlphaFoldDB" id="A0A2W0EJI3"/>
<feature type="transmembrane region" description="Helical" evidence="5">
    <location>
        <begin position="141"/>
        <end position="162"/>
    </location>
</feature>
<reference evidence="7 8" key="1">
    <citation type="journal article" date="2018" name="Appl. Microbiol. Biotechnol.">
        <title>Characterization of the caprolactam degradation pathway in Pseudomonas jessenii using mass spectrometry-based proteomics.</title>
        <authorList>
            <person name="Otzen M."/>
            <person name="Palacio C."/>
            <person name="Janssen D.B."/>
        </authorList>
    </citation>
    <scope>NUCLEOTIDE SEQUENCE [LARGE SCALE GENOMIC DNA]</scope>
    <source>
        <strain evidence="7 8">GO3</strain>
    </source>
</reference>
<evidence type="ECO:0000256" key="3">
    <source>
        <dbReference type="ARBA" id="ARBA00022989"/>
    </source>
</evidence>
<dbReference type="PANTHER" id="PTHR23501">
    <property type="entry name" value="MAJOR FACILITATOR SUPERFAMILY"/>
    <property type="match status" value="1"/>
</dbReference>
<dbReference type="PROSITE" id="PS50850">
    <property type="entry name" value="MFS"/>
    <property type="match status" value="1"/>
</dbReference>
<gene>
    <name evidence="7" type="ORF">CRX42_32570</name>
</gene>
<dbReference type="InterPro" id="IPR011701">
    <property type="entry name" value="MFS"/>
</dbReference>
<comment type="subcellular location">
    <subcellularLocation>
        <location evidence="1">Membrane</location>
        <topology evidence="1">Multi-pass membrane protein</topology>
    </subcellularLocation>
</comment>
<sequence length="187" mass="19818">MSSDAPSEAVAHRGMITACVVLAVIMQALDTTIANVALPYMQGSISASSDQINWVLTSYIVAAAIMTPPSAFLARRFGRKRVLLWAIVGFVVSSILCGLAQSLEEIILARLLQGLAGAALVPLSQGILLDIYSLKERGSAMALFGVSVMVGPVLGPMLGGWLTDNFSWRWVFFINLPIGLLALAGIV</sequence>
<dbReference type="GO" id="GO:0022857">
    <property type="term" value="F:transmembrane transporter activity"/>
    <property type="evidence" value="ECO:0007669"/>
    <property type="project" value="InterPro"/>
</dbReference>
<accession>A0A2W0EJI3</accession>
<dbReference type="GO" id="GO:0005886">
    <property type="term" value="C:plasma membrane"/>
    <property type="evidence" value="ECO:0007669"/>
    <property type="project" value="TreeGrafter"/>
</dbReference>
<evidence type="ECO:0000256" key="1">
    <source>
        <dbReference type="ARBA" id="ARBA00004141"/>
    </source>
</evidence>
<feature type="transmembrane region" description="Helical" evidence="5">
    <location>
        <begin position="52"/>
        <end position="73"/>
    </location>
</feature>
<dbReference type="Proteomes" id="UP000247437">
    <property type="component" value="Unassembled WGS sequence"/>
</dbReference>
<evidence type="ECO:0000259" key="6">
    <source>
        <dbReference type="PROSITE" id="PS50850"/>
    </source>
</evidence>
<feature type="transmembrane region" description="Helical" evidence="5">
    <location>
        <begin position="107"/>
        <end position="129"/>
    </location>
</feature>
<evidence type="ECO:0000256" key="4">
    <source>
        <dbReference type="ARBA" id="ARBA00023136"/>
    </source>
</evidence>
<keyword evidence="2 5" id="KW-0812">Transmembrane</keyword>
<evidence type="ECO:0000313" key="8">
    <source>
        <dbReference type="Proteomes" id="UP000247437"/>
    </source>
</evidence>
<evidence type="ECO:0000256" key="2">
    <source>
        <dbReference type="ARBA" id="ARBA00022692"/>
    </source>
</evidence>
<feature type="domain" description="Major facilitator superfamily (MFS) profile" evidence="6">
    <location>
        <begin position="16"/>
        <end position="187"/>
    </location>
</feature>
<proteinExistence type="predicted"/>
<organism evidence="7 8">
    <name type="scientific">Pseudomonas jessenii</name>
    <dbReference type="NCBI Taxonomy" id="77298"/>
    <lineage>
        <taxon>Bacteria</taxon>
        <taxon>Pseudomonadati</taxon>
        <taxon>Pseudomonadota</taxon>
        <taxon>Gammaproteobacteria</taxon>
        <taxon>Pseudomonadales</taxon>
        <taxon>Pseudomonadaceae</taxon>
        <taxon>Pseudomonas</taxon>
    </lineage>
</organism>
<feature type="transmembrane region" description="Helical" evidence="5">
    <location>
        <begin position="82"/>
        <end position="101"/>
    </location>
</feature>
<feature type="transmembrane region" description="Helical" evidence="5">
    <location>
        <begin position="20"/>
        <end position="40"/>
    </location>
</feature>
<dbReference type="Gene3D" id="1.20.1720.10">
    <property type="entry name" value="Multidrug resistance protein D"/>
    <property type="match status" value="1"/>
</dbReference>
<evidence type="ECO:0000313" key="7">
    <source>
        <dbReference type="EMBL" id="PYY66405.1"/>
    </source>
</evidence>
<protein>
    <submittedName>
        <fullName evidence="7">EmrB/QacA family drug resistance transporter</fullName>
    </submittedName>
</protein>